<keyword evidence="1" id="KW-1133">Transmembrane helix</keyword>
<dbReference type="GeneID" id="92365547"/>
<comment type="caution">
    <text evidence="2">The sequence shown here is derived from an EMBL/GenBank/DDBJ whole genome shotgun (WGS) entry which is preliminary data.</text>
</comment>
<sequence>MLKLLKTNFQKVKLIKLFKWTKIYNFKNPLYYIDKYNFYICNKEVISNKKSDVIDGDKIAQYAHFQENLWNKMVPERNIQLFSPTFFLLIFSIIGLHLYNKKNRKYNEISLKELLLNDSDKSTPLGKERLIREAMLQKRKKGI</sequence>
<accession>A0A1J4MUL8</accession>
<protein>
    <recommendedName>
        <fullName evidence="4">Transmembrane protein</fullName>
    </recommendedName>
</protein>
<feature type="transmembrane region" description="Helical" evidence="1">
    <location>
        <begin position="79"/>
        <end position="99"/>
    </location>
</feature>
<dbReference type="Proteomes" id="UP000186804">
    <property type="component" value="Unassembled WGS sequence"/>
</dbReference>
<reference evidence="2 3" key="1">
    <citation type="submission" date="2016-10" db="EMBL/GenBank/DDBJ databases">
        <title>Reductive evolution of mitochondrial metabolism and differential evolution of invasion-related proteins in Cryptosporidium.</title>
        <authorList>
            <person name="Liu S."/>
            <person name="Roellig D.M."/>
            <person name="Guo Y."/>
            <person name="Li N."/>
            <person name="Frace M.A."/>
            <person name="Tang K."/>
            <person name="Zhang L."/>
            <person name="Feng Y."/>
            <person name="Xiao L."/>
        </authorList>
    </citation>
    <scope>NUCLEOTIDE SEQUENCE [LARGE SCALE GENOMIC DNA]</scope>
    <source>
        <strain evidence="2">30847</strain>
    </source>
</reference>
<proteinExistence type="predicted"/>
<evidence type="ECO:0000313" key="2">
    <source>
        <dbReference type="EMBL" id="OII77846.1"/>
    </source>
</evidence>
<evidence type="ECO:0000313" key="3">
    <source>
        <dbReference type="Proteomes" id="UP000186804"/>
    </source>
</evidence>
<evidence type="ECO:0000256" key="1">
    <source>
        <dbReference type="SAM" id="Phobius"/>
    </source>
</evidence>
<dbReference type="AlphaFoldDB" id="A0A1J4MUL8"/>
<name>A0A1J4MUL8_9CRYT</name>
<gene>
    <name evidence="2" type="ORF">cand_013620</name>
</gene>
<evidence type="ECO:0008006" key="4">
    <source>
        <dbReference type="Google" id="ProtNLM"/>
    </source>
</evidence>
<organism evidence="2 3">
    <name type="scientific">Cryptosporidium andersoni</name>
    <dbReference type="NCBI Taxonomy" id="117008"/>
    <lineage>
        <taxon>Eukaryota</taxon>
        <taxon>Sar</taxon>
        <taxon>Alveolata</taxon>
        <taxon>Apicomplexa</taxon>
        <taxon>Conoidasida</taxon>
        <taxon>Coccidia</taxon>
        <taxon>Eucoccidiorida</taxon>
        <taxon>Eimeriorina</taxon>
        <taxon>Cryptosporidiidae</taxon>
        <taxon>Cryptosporidium</taxon>
    </lineage>
</organism>
<keyword evidence="1" id="KW-0812">Transmembrane</keyword>
<keyword evidence="1" id="KW-0472">Membrane</keyword>
<dbReference type="EMBL" id="LRBS01000026">
    <property type="protein sequence ID" value="OII77846.1"/>
    <property type="molecule type" value="Genomic_DNA"/>
</dbReference>
<keyword evidence="3" id="KW-1185">Reference proteome</keyword>
<dbReference type="RefSeq" id="XP_067069692.1">
    <property type="nucleotide sequence ID" value="XM_067211597.1"/>
</dbReference>
<dbReference type="OrthoDB" id="386016at2759"/>
<dbReference type="VEuPathDB" id="CryptoDB:cand_013620"/>